<evidence type="ECO:0000256" key="9">
    <source>
        <dbReference type="RuleBase" id="RU004020"/>
    </source>
</evidence>
<protein>
    <recommendedName>
        <fullName evidence="11">HSF-type DNA-binding domain-containing protein</fullName>
    </recommendedName>
</protein>
<evidence type="ECO:0000256" key="5">
    <source>
        <dbReference type="ARBA" id="ARBA00023016"/>
    </source>
</evidence>
<dbReference type="GO" id="GO:0000978">
    <property type="term" value="F:RNA polymerase II cis-regulatory region sequence-specific DNA binding"/>
    <property type="evidence" value="ECO:0007669"/>
    <property type="project" value="TreeGrafter"/>
</dbReference>
<dbReference type="PRINTS" id="PR00056">
    <property type="entry name" value="HSFDOMAIN"/>
</dbReference>
<evidence type="ECO:0000256" key="3">
    <source>
        <dbReference type="ARBA" id="ARBA00022553"/>
    </source>
</evidence>
<dbReference type="PANTHER" id="PTHR10015:SF169">
    <property type="entry name" value="HEAT STRESS TRANSCRIPTION FACTOR B-2B"/>
    <property type="match status" value="1"/>
</dbReference>
<dbReference type="FunFam" id="1.10.10.10:FF:000037">
    <property type="entry name" value="Heat stress transcription factor B-4"/>
    <property type="match status" value="1"/>
</dbReference>
<dbReference type="InterPro" id="IPR000232">
    <property type="entry name" value="HSF_DNA-bd"/>
</dbReference>
<name>A0A843WFV0_COLES</name>
<evidence type="ECO:0000256" key="4">
    <source>
        <dbReference type="ARBA" id="ARBA00023015"/>
    </source>
</evidence>
<evidence type="ECO:0000256" key="10">
    <source>
        <dbReference type="SAM" id="MobiDB-lite"/>
    </source>
</evidence>
<keyword evidence="5" id="KW-0346">Stress response</keyword>
<comment type="caution">
    <text evidence="12">The sequence shown here is derived from an EMBL/GenBank/DDBJ whole genome shotgun (WGS) entry which is preliminary data.</text>
</comment>
<dbReference type="GO" id="GO:0003700">
    <property type="term" value="F:DNA-binding transcription factor activity"/>
    <property type="evidence" value="ECO:0007669"/>
    <property type="project" value="InterPro"/>
</dbReference>
<dbReference type="PANTHER" id="PTHR10015">
    <property type="entry name" value="HEAT SHOCK TRANSCRIPTION FACTOR"/>
    <property type="match status" value="1"/>
</dbReference>
<evidence type="ECO:0000313" key="12">
    <source>
        <dbReference type="EMBL" id="MQM03014.1"/>
    </source>
</evidence>
<dbReference type="AlphaFoldDB" id="A0A843WFV0"/>
<keyword evidence="7" id="KW-0804">Transcription</keyword>
<feature type="region of interest" description="Disordered" evidence="10">
    <location>
        <begin position="166"/>
        <end position="195"/>
    </location>
</feature>
<feature type="compositionally biased region" description="Basic residues" evidence="10">
    <location>
        <begin position="352"/>
        <end position="363"/>
    </location>
</feature>
<dbReference type="EMBL" id="NMUH01002961">
    <property type="protein sequence ID" value="MQM03014.1"/>
    <property type="molecule type" value="Genomic_DNA"/>
</dbReference>
<feature type="domain" description="HSF-type DNA-binding" evidence="11">
    <location>
        <begin position="86"/>
        <end position="110"/>
    </location>
</feature>
<dbReference type="InterPro" id="IPR036390">
    <property type="entry name" value="WH_DNA-bd_sf"/>
</dbReference>
<evidence type="ECO:0000256" key="1">
    <source>
        <dbReference type="ARBA" id="ARBA00004123"/>
    </source>
</evidence>
<evidence type="ECO:0000256" key="7">
    <source>
        <dbReference type="ARBA" id="ARBA00023163"/>
    </source>
</evidence>
<dbReference type="GO" id="GO:0006357">
    <property type="term" value="P:regulation of transcription by RNA polymerase II"/>
    <property type="evidence" value="ECO:0007669"/>
    <property type="project" value="TreeGrafter"/>
</dbReference>
<feature type="region of interest" description="Disordered" evidence="10">
    <location>
        <begin position="1"/>
        <end position="43"/>
    </location>
</feature>
<dbReference type="InterPro" id="IPR036388">
    <property type="entry name" value="WH-like_DNA-bd_sf"/>
</dbReference>
<proteinExistence type="inferred from homology"/>
<accession>A0A843WFV0</accession>
<gene>
    <name evidence="12" type="ORF">Taro_035796</name>
</gene>
<dbReference type="GO" id="GO:0005634">
    <property type="term" value="C:nucleus"/>
    <property type="evidence" value="ECO:0007669"/>
    <property type="project" value="UniProtKB-SubCell"/>
</dbReference>
<dbReference type="PROSITE" id="PS00434">
    <property type="entry name" value="HSF_DOMAIN"/>
    <property type="match status" value="1"/>
</dbReference>
<dbReference type="Gene3D" id="1.10.10.10">
    <property type="entry name" value="Winged helix-like DNA-binding domain superfamily/Winged helix DNA-binding domain"/>
    <property type="match status" value="1"/>
</dbReference>
<dbReference type="Proteomes" id="UP000652761">
    <property type="component" value="Unassembled WGS sequence"/>
</dbReference>
<comment type="subunit">
    <text evidence="2">Homotrimer.</text>
</comment>
<keyword evidence="13" id="KW-1185">Reference proteome</keyword>
<comment type="similarity">
    <text evidence="9">Belongs to the HSF family.</text>
</comment>
<evidence type="ECO:0000256" key="6">
    <source>
        <dbReference type="ARBA" id="ARBA00023125"/>
    </source>
</evidence>
<organism evidence="12 13">
    <name type="scientific">Colocasia esculenta</name>
    <name type="common">Wild taro</name>
    <name type="synonym">Arum esculentum</name>
    <dbReference type="NCBI Taxonomy" id="4460"/>
    <lineage>
        <taxon>Eukaryota</taxon>
        <taxon>Viridiplantae</taxon>
        <taxon>Streptophyta</taxon>
        <taxon>Embryophyta</taxon>
        <taxon>Tracheophyta</taxon>
        <taxon>Spermatophyta</taxon>
        <taxon>Magnoliopsida</taxon>
        <taxon>Liliopsida</taxon>
        <taxon>Araceae</taxon>
        <taxon>Aroideae</taxon>
        <taxon>Colocasieae</taxon>
        <taxon>Colocasia</taxon>
    </lineage>
</organism>
<reference evidence="12" key="1">
    <citation type="submission" date="2017-07" db="EMBL/GenBank/DDBJ databases">
        <title>Taro Niue Genome Assembly and Annotation.</title>
        <authorList>
            <person name="Atibalentja N."/>
            <person name="Keating K."/>
            <person name="Fields C.J."/>
        </authorList>
    </citation>
    <scope>NUCLEOTIDE SEQUENCE</scope>
    <source>
        <strain evidence="12">Niue_2</strain>
        <tissue evidence="12">Leaf</tissue>
    </source>
</reference>
<keyword evidence="4" id="KW-0805">Transcription regulation</keyword>
<dbReference type="OrthoDB" id="60033at2759"/>
<evidence type="ECO:0000256" key="8">
    <source>
        <dbReference type="ARBA" id="ARBA00023242"/>
    </source>
</evidence>
<keyword evidence="8" id="KW-0539">Nucleus</keyword>
<keyword evidence="3" id="KW-0597">Phosphoprotein</keyword>
<dbReference type="SUPFAM" id="SSF46785">
    <property type="entry name" value="Winged helix' DNA-binding domain"/>
    <property type="match status" value="1"/>
</dbReference>
<comment type="subcellular location">
    <subcellularLocation>
        <location evidence="1">Nucleus</location>
    </subcellularLocation>
</comment>
<keyword evidence="6" id="KW-0238">DNA-binding</keyword>
<feature type="compositionally biased region" description="Pro residues" evidence="10">
    <location>
        <begin position="337"/>
        <end position="349"/>
    </location>
</feature>
<dbReference type="SMART" id="SM00415">
    <property type="entry name" value="HSF"/>
    <property type="match status" value="1"/>
</dbReference>
<evidence type="ECO:0000313" key="13">
    <source>
        <dbReference type="Proteomes" id="UP000652761"/>
    </source>
</evidence>
<feature type="region of interest" description="Disordered" evidence="10">
    <location>
        <begin position="233"/>
        <end position="376"/>
    </location>
</feature>
<evidence type="ECO:0000259" key="11">
    <source>
        <dbReference type="PROSITE" id="PS00434"/>
    </source>
</evidence>
<dbReference type="Pfam" id="PF00447">
    <property type="entry name" value="HSF_DNA-bind"/>
    <property type="match status" value="1"/>
</dbReference>
<sequence length="376" mass="41211">MASARSEIGGRLPAVAAPPASPTTEKAAIEPPPGPPGDAHRSLPTPFLTKTYQLVDDPAVDDVISWNEDGSTFVVWRPAEFARDLLPKYFKHNNFSSFVRQLNTYGFRKIVPDRWEFANDCFRRGEKELLSDIHRRKVQTSAPAPAIPTAIPIAIPASVVVSPTSSADEQVVSPNSPPGAGPSTSGRGGGASTELVEENNRLRKENERLNHELSQMKSLCDNIVVLMSKYGTQLPPQHQPEDGGGCSPAVEDKSTPTPPPPPSPLELMPLMRCSGEPDRLEERVRPEERRSPSPRLFGVPIGMKRGRVIEAEDGPAGTSADDQPHPWRAMGVKPEPAEPAPDASPSPPDRSPHRHHAHQHRWRPYSSYLPNQRVYN</sequence>
<evidence type="ECO:0000256" key="2">
    <source>
        <dbReference type="ARBA" id="ARBA00011233"/>
    </source>
</evidence>
<feature type="compositionally biased region" description="Basic and acidic residues" evidence="10">
    <location>
        <begin position="275"/>
        <end position="291"/>
    </location>
</feature>